<evidence type="ECO:0000256" key="4">
    <source>
        <dbReference type="ARBA" id="ARBA00022989"/>
    </source>
</evidence>
<protein>
    <submittedName>
        <fullName evidence="8">Putative regulator (Stress mediated)</fullName>
    </submittedName>
</protein>
<dbReference type="Proteomes" id="UP000199087">
    <property type="component" value="Unassembled WGS sequence"/>
</dbReference>
<dbReference type="GO" id="GO:0005886">
    <property type="term" value="C:plasma membrane"/>
    <property type="evidence" value="ECO:0007669"/>
    <property type="project" value="UniProtKB-SubCell"/>
</dbReference>
<keyword evidence="9" id="KW-1185">Reference proteome</keyword>
<dbReference type="PANTHER" id="PTHR33885">
    <property type="entry name" value="PHAGE SHOCK PROTEIN C"/>
    <property type="match status" value="1"/>
</dbReference>
<dbReference type="PANTHER" id="PTHR33885:SF3">
    <property type="entry name" value="PHAGE SHOCK PROTEIN C"/>
    <property type="match status" value="1"/>
</dbReference>
<evidence type="ECO:0000313" key="9">
    <source>
        <dbReference type="Proteomes" id="UP000199087"/>
    </source>
</evidence>
<keyword evidence="4 6" id="KW-1133">Transmembrane helix</keyword>
<evidence type="ECO:0000259" key="7">
    <source>
        <dbReference type="Pfam" id="PF04024"/>
    </source>
</evidence>
<name>A0A0U1NUM4_9BACI</name>
<dbReference type="RefSeq" id="WP_090632491.1">
    <property type="nucleotide sequence ID" value="NZ_CVRB01000001.1"/>
</dbReference>
<dbReference type="InterPro" id="IPR052027">
    <property type="entry name" value="PspC"/>
</dbReference>
<evidence type="ECO:0000313" key="8">
    <source>
        <dbReference type="EMBL" id="CRK81448.1"/>
    </source>
</evidence>
<comment type="subcellular location">
    <subcellularLocation>
        <location evidence="1">Cell membrane</location>
        <topology evidence="1">Single-pass membrane protein</topology>
    </subcellularLocation>
</comment>
<feature type="domain" description="Phage shock protein PspC N-terminal" evidence="7">
    <location>
        <begin position="3"/>
        <end position="61"/>
    </location>
</feature>
<sequence length="64" mass="7273">MAKLVRSRTNRKLAGILGGLSEVVGIDAKMLRILFLVLMFLTAFMPFMLLYVLMIFILPNEQDV</sequence>
<dbReference type="OrthoDB" id="9815286at2"/>
<evidence type="ECO:0000256" key="1">
    <source>
        <dbReference type="ARBA" id="ARBA00004162"/>
    </source>
</evidence>
<keyword evidence="2" id="KW-1003">Cell membrane</keyword>
<evidence type="ECO:0000256" key="6">
    <source>
        <dbReference type="SAM" id="Phobius"/>
    </source>
</evidence>
<dbReference type="Pfam" id="PF04024">
    <property type="entry name" value="PspC"/>
    <property type="match status" value="1"/>
</dbReference>
<evidence type="ECO:0000256" key="5">
    <source>
        <dbReference type="ARBA" id="ARBA00023136"/>
    </source>
</evidence>
<dbReference type="InterPro" id="IPR007168">
    <property type="entry name" value="Phageshock_PspC_N"/>
</dbReference>
<keyword evidence="3 6" id="KW-0812">Transmembrane</keyword>
<keyword evidence="5 6" id="KW-0472">Membrane</keyword>
<feature type="transmembrane region" description="Helical" evidence="6">
    <location>
        <begin position="35"/>
        <end position="58"/>
    </location>
</feature>
<organism evidence="8 9">
    <name type="scientific">Neobacillus massiliamazoniensis</name>
    <dbReference type="NCBI Taxonomy" id="1499688"/>
    <lineage>
        <taxon>Bacteria</taxon>
        <taxon>Bacillati</taxon>
        <taxon>Bacillota</taxon>
        <taxon>Bacilli</taxon>
        <taxon>Bacillales</taxon>
        <taxon>Bacillaceae</taxon>
        <taxon>Neobacillus</taxon>
    </lineage>
</organism>
<dbReference type="AlphaFoldDB" id="A0A0U1NUM4"/>
<dbReference type="STRING" id="1499688.BN000_01350"/>
<evidence type="ECO:0000256" key="2">
    <source>
        <dbReference type="ARBA" id="ARBA00022475"/>
    </source>
</evidence>
<dbReference type="EMBL" id="CVRB01000001">
    <property type="protein sequence ID" value="CRK81448.1"/>
    <property type="molecule type" value="Genomic_DNA"/>
</dbReference>
<reference evidence="9" key="1">
    <citation type="submission" date="2015-05" db="EMBL/GenBank/DDBJ databases">
        <authorList>
            <person name="Urmite Genomes"/>
        </authorList>
    </citation>
    <scope>NUCLEOTIDE SEQUENCE [LARGE SCALE GENOMIC DNA]</scope>
    <source>
        <strain evidence="9">LF1</strain>
    </source>
</reference>
<gene>
    <name evidence="8" type="ORF">BN000_01350</name>
</gene>
<evidence type="ECO:0000256" key="3">
    <source>
        <dbReference type="ARBA" id="ARBA00022692"/>
    </source>
</evidence>
<proteinExistence type="predicted"/>
<accession>A0A0U1NUM4</accession>